<dbReference type="InterPro" id="IPR010982">
    <property type="entry name" value="Lambda_DNA-bd_dom_sf"/>
</dbReference>
<evidence type="ECO:0000259" key="1">
    <source>
        <dbReference type="Pfam" id="PF12728"/>
    </source>
</evidence>
<sequence>MIDSNFIRVSELATCLNISKVTVWRWRKEGRLPAARAISPKIVGWKRETIERWLEEQTTELPY</sequence>
<dbReference type="Proteomes" id="UP000237466">
    <property type="component" value="Unassembled WGS sequence"/>
</dbReference>
<comment type="caution">
    <text evidence="2">The sequence shown here is derived from an EMBL/GenBank/DDBJ whole genome shotgun (WGS) entry which is preliminary data.</text>
</comment>
<dbReference type="EMBL" id="PDGH01000146">
    <property type="protein sequence ID" value="POB42005.1"/>
    <property type="molecule type" value="Genomic_DNA"/>
</dbReference>
<dbReference type="InterPro" id="IPR041657">
    <property type="entry name" value="HTH_17"/>
</dbReference>
<evidence type="ECO:0000313" key="3">
    <source>
        <dbReference type="Proteomes" id="UP000237466"/>
    </source>
</evidence>
<dbReference type="SUPFAM" id="SSF46955">
    <property type="entry name" value="Putative DNA-binding domain"/>
    <property type="match status" value="1"/>
</dbReference>
<feature type="domain" description="Helix-turn-helix" evidence="1">
    <location>
        <begin position="8"/>
        <end position="57"/>
    </location>
</feature>
<keyword evidence="2" id="KW-0238">DNA-binding</keyword>
<accession>A0A2S3QVX3</accession>
<dbReference type="Gene3D" id="1.10.260.40">
    <property type="entry name" value="lambda repressor-like DNA-binding domains"/>
    <property type="match status" value="1"/>
</dbReference>
<protein>
    <submittedName>
        <fullName evidence="2">DNA-binding protein</fullName>
    </submittedName>
</protein>
<dbReference type="AlphaFoldDB" id="A0A2S3QVX3"/>
<dbReference type="GO" id="GO:0003677">
    <property type="term" value="F:DNA binding"/>
    <property type="evidence" value="ECO:0007669"/>
    <property type="project" value="UniProtKB-KW"/>
</dbReference>
<reference evidence="2 3" key="1">
    <citation type="journal article" date="2018" name="Front. Microbiol.">
        <title>Phylogeny of Vibrio vulnificus from the Analysis of the Core-Genome: Implications for Intra-Species Taxonomy.</title>
        <authorList>
            <person name="Roig F.J."/>
            <person name="Gonzalez-Candelas F."/>
            <person name="Sanjuan E."/>
            <person name="Fouz B."/>
            <person name="Feil E.J."/>
            <person name="Llorens C."/>
            <person name="Baker-Austin C."/>
            <person name="Oliver J.D."/>
            <person name="Danin-Poleg Y."/>
            <person name="Gibas C.J."/>
            <person name="Kashi Y."/>
            <person name="Gulig P.A."/>
            <person name="Morrison S.S."/>
            <person name="Amaro C."/>
        </authorList>
    </citation>
    <scope>NUCLEOTIDE SEQUENCE [LARGE SCALE GENOMIC DNA]</scope>
    <source>
        <strain evidence="2 3">CECT4608</strain>
    </source>
</reference>
<dbReference type="InterPro" id="IPR009061">
    <property type="entry name" value="DNA-bd_dom_put_sf"/>
</dbReference>
<name>A0A2S3QVX3_VIBVL</name>
<organism evidence="2 3">
    <name type="scientific">Vibrio vulnificus</name>
    <dbReference type="NCBI Taxonomy" id="672"/>
    <lineage>
        <taxon>Bacteria</taxon>
        <taxon>Pseudomonadati</taxon>
        <taxon>Pseudomonadota</taxon>
        <taxon>Gammaproteobacteria</taxon>
        <taxon>Vibrionales</taxon>
        <taxon>Vibrionaceae</taxon>
        <taxon>Vibrio</taxon>
    </lineage>
</organism>
<evidence type="ECO:0000313" key="2">
    <source>
        <dbReference type="EMBL" id="POB42005.1"/>
    </source>
</evidence>
<gene>
    <name evidence="2" type="ORF">CRN52_23780</name>
</gene>
<proteinExistence type="predicted"/>
<dbReference type="RefSeq" id="WP_031819326.1">
    <property type="nucleotide sequence ID" value="NZ_CP019320.1"/>
</dbReference>
<dbReference type="Pfam" id="PF12728">
    <property type="entry name" value="HTH_17"/>
    <property type="match status" value="1"/>
</dbReference>